<proteinExistence type="predicted"/>
<reference evidence="1" key="1">
    <citation type="submission" date="2023-08" db="EMBL/GenBank/DDBJ databases">
        <authorList>
            <person name="Alioto T."/>
            <person name="Alioto T."/>
            <person name="Gomez Garrido J."/>
        </authorList>
    </citation>
    <scope>NUCLEOTIDE SEQUENCE</scope>
</reference>
<protein>
    <submittedName>
        <fullName evidence="1">Uncharacterized protein</fullName>
    </submittedName>
</protein>
<dbReference type="Proteomes" id="UP001162480">
    <property type="component" value="Chromosome 28"/>
</dbReference>
<accession>A0AA36BYL2</accession>
<dbReference type="AlphaFoldDB" id="A0AA36BYL2"/>
<dbReference type="EMBL" id="OX597841">
    <property type="protein sequence ID" value="CAI9742528.1"/>
    <property type="molecule type" value="Genomic_DNA"/>
</dbReference>
<gene>
    <name evidence="1" type="ORF">OCTVUL_1B001421</name>
</gene>
<sequence>MENELYNKKVKCKSQPQGINFIDERSKDVERPSHHCDICKKSFSRKATGTESHYPRISWITLKFAVSSYTEITV</sequence>
<evidence type="ECO:0000313" key="2">
    <source>
        <dbReference type="Proteomes" id="UP001162480"/>
    </source>
</evidence>
<keyword evidence="2" id="KW-1185">Reference proteome</keyword>
<organism evidence="1 2">
    <name type="scientific">Octopus vulgaris</name>
    <name type="common">Common octopus</name>
    <dbReference type="NCBI Taxonomy" id="6645"/>
    <lineage>
        <taxon>Eukaryota</taxon>
        <taxon>Metazoa</taxon>
        <taxon>Spiralia</taxon>
        <taxon>Lophotrochozoa</taxon>
        <taxon>Mollusca</taxon>
        <taxon>Cephalopoda</taxon>
        <taxon>Coleoidea</taxon>
        <taxon>Octopodiformes</taxon>
        <taxon>Octopoda</taxon>
        <taxon>Incirrata</taxon>
        <taxon>Octopodidae</taxon>
        <taxon>Octopus</taxon>
    </lineage>
</organism>
<evidence type="ECO:0000313" key="1">
    <source>
        <dbReference type="EMBL" id="CAI9742528.1"/>
    </source>
</evidence>
<name>A0AA36BYL2_OCTVU</name>